<evidence type="ECO:0000313" key="3">
    <source>
        <dbReference type="Proteomes" id="UP000812287"/>
    </source>
</evidence>
<evidence type="ECO:0000313" key="2">
    <source>
        <dbReference type="EMBL" id="KAG7453241.1"/>
    </source>
</evidence>
<dbReference type="EMBL" id="MU250523">
    <property type="protein sequence ID" value="KAG7453241.1"/>
    <property type="molecule type" value="Genomic_DNA"/>
</dbReference>
<dbReference type="AlphaFoldDB" id="A0A9P7W4G0"/>
<sequence>IKRQSLTRQQKLLTGKGGGEALKPGIGGQKRLTVRKQSSSHLRMQDKSGNEKEISGADVSHESASAKTQH</sequence>
<name>A0A9P7W4G0_9AGAR</name>
<protein>
    <submittedName>
        <fullName evidence="2">Uncharacterized protein</fullName>
    </submittedName>
</protein>
<accession>A0A9P7W4G0</accession>
<keyword evidence="3" id="KW-1185">Reference proteome</keyword>
<feature type="compositionally biased region" description="Gly residues" evidence="1">
    <location>
        <begin position="15"/>
        <end position="28"/>
    </location>
</feature>
<feature type="compositionally biased region" description="Polar residues" evidence="1">
    <location>
        <begin position="1"/>
        <end position="12"/>
    </location>
</feature>
<gene>
    <name evidence="2" type="ORF">BT62DRAFT_925784</name>
</gene>
<dbReference type="Proteomes" id="UP000812287">
    <property type="component" value="Unassembled WGS sequence"/>
</dbReference>
<feature type="non-terminal residue" evidence="2">
    <location>
        <position position="1"/>
    </location>
</feature>
<feature type="region of interest" description="Disordered" evidence="1">
    <location>
        <begin position="1"/>
        <end position="70"/>
    </location>
</feature>
<feature type="compositionally biased region" description="Basic and acidic residues" evidence="1">
    <location>
        <begin position="43"/>
        <end position="61"/>
    </location>
</feature>
<organism evidence="2 3">
    <name type="scientific">Guyanagaster necrorhizus</name>
    <dbReference type="NCBI Taxonomy" id="856835"/>
    <lineage>
        <taxon>Eukaryota</taxon>
        <taxon>Fungi</taxon>
        <taxon>Dikarya</taxon>
        <taxon>Basidiomycota</taxon>
        <taxon>Agaricomycotina</taxon>
        <taxon>Agaricomycetes</taxon>
        <taxon>Agaricomycetidae</taxon>
        <taxon>Agaricales</taxon>
        <taxon>Marasmiineae</taxon>
        <taxon>Physalacriaceae</taxon>
        <taxon>Guyanagaster</taxon>
    </lineage>
</organism>
<proteinExistence type="predicted"/>
<dbReference type="GeneID" id="66107190"/>
<comment type="caution">
    <text evidence="2">The sequence shown here is derived from an EMBL/GenBank/DDBJ whole genome shotgun (WGS) entry which is preliminary data.</text>
</comment>
<evidence type="ECO:0000256" key="1">
    <source>
        <dbReference type="SAM" id="MobiDB-lite"/>
    </source>
</evidence>
<dbReference type="RefSeq" id="XP_043046741.1">
    <property type="nucleotide sequence ID" value="XM_043184893.1"/>
</dbReference>
<reference evidence="2" key="1">
    <citation type="submission" date="2020-11" db="EMBL/GenBank/DDBJ databases">
        <title>Adaptations for nitrogen fixation in a non-lichenized fungal sporocarp promotes dispersal by wood-feeding termites.</title>
        <authorList>
            <consortium name="DOE Joint Genome Institute"/>
            <person name="Koch R.A."/>
            <person name="Yoon G."/>
            <person name="Arayal U."/>
            <person name="Lail K."/>
            <person name="Amirebrahimi M."/>
            <person name="Labutti K."/>
            <person name="Lipzen A."/>
            <person name="Riley R."/>
            <person name="Barry K."/>
            <person name="Henrissat B."/>
            <person name="Grigoriev I.V."/>
            <person name="Herr J.R."/>
            <person name="Aime M.C."/>
        </authorList>
    </citation>
    <scope>NUCLEOTIDE SEQUENCE</scope>
    <source>
        <strain evidence="2">MCA 3950</strain>
    </source>
</reference>